<proteinExistence type="predicted"/>
<sequence length="158" mass="17363">MPPLGPDESVHVLHAIKRVARRMHCNPKESRKMLEHGGLITRPRAEACSDRGASERERQELLTDGAELFPVAPNHRLVPPKRLAKSHGLGVLQAGPPKAKQGSVFFTLHGERVGELSECFQGALHRAIHPQLHGRGNDIIGRLTHVDVVIGMDEAVVR</sequence>
<gene>
    <name evidence="1" type="ORF">CSOL1703_00007164</name>
</gene>
<accession>A0A9N9ZKY6</accession>
<comment type="caution">
    <text evidence="1">The sequence shown here is derived from an EMBL/GenBank/DDBJ whole genome shotgun (WGS) entry which is preliminary data.</text>
</comment>
<dbReference type="EMBL" id="CABFOC020000074">
    <property type="protein sequence ID" value="CAH0057387.1"/>
    <property type="molecule type" value="Genomic_DNA"/>
</dbReference>
<organism evidence="1 2">
    <name type="scientific">Clonostachys solani</name>
    <dbReference type="NCBI Taxonomy" id="160281"/>
    <lineage>
        <taxon>Eukaryota</taxon>
        <taxon>Fungi</taxon>
        <taxon>Dikarya</taxon>
        <taxon>Ascomycota</taxon>
        <taxon>Pezizomycotina</taxon>
        <taxon>Sordariomycetes</taxon>
        <taxon>Hypocreomycetidae</taxon>
        <taxon>Hypocreales</taxon>
        <taxon>Bionectriaceae</taxon>
        <taxon>Clonostachys</taxon>
    </lineage>
</organism>
<dbReference type="AlphaFoldDB" id="A0A9N9ZKY6"/>
<dbReference type="Proteomes" id="UP000775872">
    <property type="component" value="Unassembled WGS sequence"/>
</dbReference>
<protein>
    <submittedName>
        <fullName evidence="1">Uncharacterized protein</fullName>
    </submittedName>
</protein>
<evidence type="ECO:0000313" key="2">
    <source>
        <dbReference type="Proteomes" id="UP000775872"/>
    </source>
</evidence>
<keyword evidence="2" id="KW-1185">Reference proteome</keyword>
<evidence type="ECO:0000313" key="1">
    <source>
        <dbReference type="EMBL" id="CAH0057387.1"/>
    </source>
</evidence>
<name>A0A9N9ZKY6_9HYPO</name>
<reference evidence="1" key="1">
    <citation type="submission" date="2021-10" db="EMBL/GenBank/DDBJ databases">
        <authorList>
            <person name="Piombo E."/>
        </authorList>
    </citation>
    <scope>NUCLEOTIDE SEQUENCE</scope>
</reference>